<feature type="signal peptide" evidence="2">
    <location>
        <begin position="1"/>
        <end position="23"/>
    </location>
</feature>
<dbReference type="EMBL" id="JADDOJ010000036">
    <property type="protein sequence ID" value="MBE7940989.1"/>
    <property type="molecule type" value="Genomic_DNA"/>
</dbReference>
<evidence type="ECO:0000313" key="3">
    <source>
        <dbReference type="EMBL" id="MBE7940989.1"/>
    </source>
</evidence>
<reference evidence="3 4" key="1">
    <citation type="submission" date="2020-10" db="EMBL/GenBank/DDBJ databases">
        <title>Draft genome of Ramlibacter aquaticus LMG 30558.</title>
        <authorList>
            <person name="Props R."/>
        </authorList>
    </citation>
    <scope>NUCLEOTIDE SEQUENCE [LARGE SCALE GENOMIC DNA]</scope>
    <source>
        <strain evidence="3 4">LMG 30558</strain>
    </source>
</reference>
<evidence type="ECO:0000313" key="4">
    <source>
        <dbReference type="Proteomes" id="UP000715965"/>
    </source>
</evidence>
<proteinExistence type="predicted"/>
<dbReference type="RefSeq" id="WP_193780533.1">
    <property type="nucleotide sequence ID" value="NZ_JADDOJ010000036.1"/>
</dbReference>
<sequence>MRNAPKHLLAAMLLATLAAAANAQTPPSPPLAGAGPGGPGGPGMMMPHHADPAKMAQRRAEHLARLKQKLQLTPAQEPAWQAFTAAMPQPPAQRPDPAEMEKLSTPERLDRMKAMRDARAADMDRMSAATKSFYAQLTPQQQKVFDQSAMPRHGGWHHGGN</sequence>
<feature type="region of interest" description="Disordered" evidence="1">
    <location>
        <begin position="23"/>
        <end position="109"/>
    </location>
</feature>
<feature type="compositionally biased region" description="Basic and acidic residues" evidence="1">
    <location>
        <begin position="48"/>
        <end position="64"/>
    </location>
</feature>
<keyword evidence="2" id="KW-0732">Signal</keyword>
<feature type="compositionally biased region" description="Basic and acidic residues" evidence="1">
    <location>
        <begin position="96"/>
        <end position="109"/>
    </location>
</feature>
<feature type="region of interest" description="Disordered" evidence="1">
    <location>
        <begin position="139"/>
        <end position="161"/>
    </location>
</feature>
<evidence type="ECO:0000256" key="1">
    <source>
        <dbReference type="SAM" id="MobiDB-lite"/>
    </source>
</evidence>
<organism evidence="3 4">
    <name type="scientific">Ramlibacter aquaticus</name>
    <dbReference type="NCBI Taxonomy" id="2780094"/>
    <lineage>
        <taxon>Bacteria</taxon>
        <taxon>Pseudomonadati</taxon>
        <taxon>Pseudomonadota</taxon>
        <taxon>Betaproteobacteria</taxon>
        <taxon>Burkholderiales</taxon>
        <taxon>Comamonadaceae</taxon>
        <taxon>Ramlibacter</taxon>
    </lineage>
</organism>
<feature type="compositionally biased region" description="Gly residues" evidence="1">
    <location>
        <begin position="34"/>
        <end position="43"/>
    </location>
</feature>
<keyword evidence="4" id="KW-1185">Reference proteome</keyword>
<gene>
    <name evidence="3" type="ORF">IM725_10445</name>
</gene>
<dbReference type="Proteomes" id="UP000715965">
    <property type="component" value="Unassembled WGS sequence"/>
</dbReference>
<feature type="chain" id="PRO_5047446122" evidence="2">
    <location>
        <begin position="24"/>
        <end position="161"/>
    </location>
</feature>
<name>A0ABR9SF51_9BURK</name>
<comment type="caution">
    <text evidence="3">The sequence shown here is derived from an EMBL/GenBank/DDBJ whole genome shotgun (WGS) entry which is preliminary data.</text>
</comment>
<dbReference type="InterPro" id="IPR012899">
    <property type="entry name" value="LTXXQ"/>
</dbReference>
<dbReference type="Pfam" id="PF07813">
    <property type="entry name" value="LTXXQ"/>
    <property type="match status" value="1"/>
</dbReference>
<evidence type="ECO:0000256" key="2">
    <source>
        <dbReference type="SAM" id="SignalP"/>
    </source>
</evidence>
<accession>A0ABR9SF51</accession>
<protein>
    <submittedName>
        <fullName evidence="3">Spy/CpxP family protein refolding chaperone</fullName>
    </submittedName>
</protein>